<keyword evidence="3 5" id="KW-0442">Lipid degradation</keyword>
<keyword evidence="4 5" id="KW-0443">Lipid metabolism</keyword>
<gene>
    <name evidence="8" type="ORF">KSF_033810</name>
</gene>
<evidence type="ECO:0000313" key="8">
    <source>
        <dbReference type="EMBL" id="GHO93333.1"/>
    </source>
</evidence>
<dbReference type="Gene3D" id="3.40.50.300">
    <property type="entry name" value="P-loop containing nucleotide triphosphate hydrolases"/>
    <property type="match status" value="1"/>
</dbReference>
<feature type="active site" description="Nucleophile" evidence="5">
    <location>
        <position position="430"/>
    </location>
</feature>
<evidence type="ECO:0000256" key="2">
    <source>
        <dbReference type="ARBA" id="ARBA00022801"/>
    </source>
</evidence>
<dbReference type="Gene3D" id="3.40.1090.10">
    <property type="entry name" value="Cytosolic phospholipase A2 catalytic domain"/>
    <property type="match status" value="2"/>
</dbReference>
<dbReference type="InterPro" id="IPR014710">
    <property type="entry name" value="RmlC-like_jellyroll"/>
</dbReference>
<dbReference type="InterPro" id="IPR016035">
    <property type="entry name" value="Acyl_Trfase/lysoPLipase"/>
</dbReference>
<dbReference type="Pfam" id="PF00027">
    <property type="entry name" value="cNMP_binding"/>
    <property type="match status" value="1"/>
</dbReference>
<accession>A0A8J3IGT0</accession>
<dbReference type="AlphaFoldDB" id="A0A8J3IGT0"/>
<evidence type="ECO:0000259" key="6">
    <source>
        <dbReference type="PROSITE" id="PS50042"/>
    </source>
</evidence>
<protein>
    <recommendedName>
        <fullName evidence="10">Cyclic nucleotide-binding protein</fullName>
    </recommendedName>
</protein>
<comment type="caution">
    <text evidence="5">Lacks conserved residue(s) required for the propagation of feature annotation.</text>
</comment>
<evidence type="ECO:0000256" key="1">
    <source>
        <dbReference type="ARBA" id="ARBA00006636"/>
    </source>
</evidence>
<evidence type="ECO:0000256" key="4">
    <source>
        <dbReference type="ARBA" id="ARBA00023098"/>
    </source>
</evidence>
<dbReference type="CDD" id="cd00038">
    <property type="entry name" value="CAP_ED"/>
    <property type="match status" value="1"/>
</dbReference>
<reference evidence="8" key="1">
    <citation type="submission" date="2020-10" db="EMBL/GenBank/DDBJ databases">
        <title>Taxonomic study of unclassified bacteria belonging to the class Ktedonobacteria.</title>
        <authorList>
            <person name="Yabe S."/>
            <person name="Wang C.M."/>
            <person name="Zheng Y."/>
            <person name="Sakai Y."/>
            <person name="Cavaletti L."/>
            <person name="Monciardini P."/>
            <person name="Donadio S."/>
        </authorList>
    </citation>
    <scope>NUCLEOTIDE SEQUENCE</scope>
    <source>
        <strain evidence="8">ID150040</strain>
    </source>
</reference>
<proteinExistence type="inferred from homology"/>
<evidence type="ECO:0008006" key="10">
    <source>
        <dbReference type="Google" id="ProtNLM"/>
    </source>
</evidence>
<dbReference type="SUPFAM" id="SSF52151">
    <property type="entry name" value="FabD/lysophospholipase-like"/>
    <property type="match status" value="1"/>
</dbReference>
<name>A0A8J3IGT0_9CHLR</name>
<dbReference type="Pfam" id="PF01734">
    <property type="entry name" value="Patatin"/>
    <property type="match status" value="1"/>
</dbReference>
<dbReference type="PANTHER" id="PTHR14226">
    <property type="entry name" value="NEUROPATHY TARGET ESTERASE/SWISS CHEESE D.MELANOGASTER"/>
    <property type="match status" value="1"/>
</dbReference>
<dbReference type="InterPro" id="IPR018490">
    <property type="entry name" value="cNMP-bd_dom_sf"/>
</dbReference>
<dbReference type="PANTHER" id="PTHR14226:SF29">
    <property type="entry name" value="NEUROPATHY TARGET ESTERASE SWS"/>
    <property type="match status" value="1"/>
</dbReference>
<sequence>MCTLELHNLIGASPLFRHMQPQEAEAIVARLQPVQFACEERILEQGVWHGRLYVVQSGQVSVILQDQDQDAHHTAYVVATLGPGECFGEMSLLTGEPPNATVRANCDVTLWSLSQADFIALMAICPTLLRNINTILSQRLTSANQYLLAQQTAEIVLLTQIEAPEAPIERNLSYQIADALARCSHQRVLLLELCAQEEASGPHFAVQSRQIRPVLLACLGDRTLLHEHRAPLSTNDEPNVPAIAALTKTREELAALTDFNVLPMLNELASYYDHMLLTIYRQPSPSLQAMLQQLSAGTRIKRSITLLSAAALTGALEQKGQLDLFITHVTERPTIGLQDHHAQQVGQTIKRLLPMDDALLQESWQQQQALSQLAPRAALSQAVQFVARHIAQQTVGIAFGGGGARGFAHVGVLAGLLEHGVPLDYISSCSIGTLAPGMHLMGKSLAEIEQAFLQIQQHIVQWRFPRTSVFSNRGIRMMLRSLCSDIRFEDLETPFAVVAADLSTRSGVVMERGPLWLAGLASVSLPGIFPPVIVGDHILVDAGMHDPVPIRLVRQMGADILLASELGEQEPPALTNATTWLQQAEKRPRAPHIVDTLLRSYDLAMATVGMHSIREADVVIRPKLHRVSLRQFSEGRKFILAGREAVEQVLPALRQRLPWL</sequence>
<dbReference type="Gene3D" id="2.60.120.10">
    <property type="entry name" value="Jelly Rolls"/>
    <property type="match status" value="1"/>
</dbReference>
<dbReference type="SMART" id="SM00100">
    <property type="entry name" value="cNMP"/>
    <property type="match status" value="1"/>
</dbReference>
<feature type="active site" description="Proton acceptor" evidence="5">
    <location>
        <position position="541"/>
    </location>
</feature>
<feature type="domain" description="Cyclic nucleotide-binding" evidence="6">
    <location>
        <begin position="15"/>
        <end position="139"/>
    </location>
</feature>
<dbReference type="EMBL" id="BNJK01000001">
    <property type="protein sequence ID" value="GHO93333.1"/>
    <property type="molecule type" value="Genomic_DNA"/>
</dbReference>
<keyword evidence="2 5" id="KW-0378">Hydrolase</keyword>
<dbReference type="PROSITE" id="PS50042">
    <property type="entry name" value="CNMP_BINDING_3"/>
    <property type="match status" value="1"/>
</dbReference>
<dbReference type="InterPro" id="IPR000595">
    <property type="entry name" value="cNMP-bd_dom"/>
</dbReference>
<dbReference type="InterPro" id="IPR002641">
    <property type="entry name" value="PNPLA_dom"/>
</dbReference>
<dbReference type="PROSITE" id="PS51635">
    <property type="entry name" value="PNPLA"/>
    <property type="match status" value="1"/>
</dbReference>
<feature type="short sequence motif" description="GXGXXG" evidence="5">
    <location>
        <begin position="401"/>
        <end position="406"/>
    </location>
</feature>
<evidence type="ECO:0000313" key="9">
    <source>
        <dbReference type="Proteomes" id="UP000597444"/>
    </source>
</evidence>
<evidence type="ECO:0000256" key="5">
    <source>
        <dbReference type="PROSITE-ProRule" id="PRU01161"/>
    </source>
</evidence>
<dbReference type="Proteomes" id="UP000597444">
    <property type="component" value="Unassembled WGS sequence"/>
</dbReference>
<dbReference type="InterPro" id="IPR050301">
    <property type="entry name" value="NTE"/>
</dbReference>
<organism evidence="8 9">
    <name type="scientific">Reticulibacter mediterranei</name>
    <dbReference type="NCBI Taxonomy" id="2778369"/>
    <lineage>
        <taxon>Bacteria</taxon>
        <taxon>Bacillati</taxon>
        <taxon>Chloroflexota</taxon>
        <taxon>Ktedonobacteria</taxon>
        <taxon>Ktedonobacterales</taxon>
        <taxon>Reticulibacteraceae</taxon>
        <taxon>Reticulibacter</taxon>
    </lineage>
</organism>
<dbReference type="RefSeq" id="WP_220204121.1">
    <property type="nucleotide sequence ID" value="NZ_BNJK01000001.1"/>
</dbReference>
<comment type="similarity">
    <text evidence="1">Belongs to the NTE family.</text>
</comment>
<comment type="caution">
    <text evidence="8">The sequence shown here is derived from an EMBL/GenBank/DDBJ whole genome shotgun (WGS) entry which is preliminary data.</text>
</comment>
<dbReference type="GO" id="GO:0004622">
    <property type="term" value="F:phosphatidylcholine lysophospholipase activity"/>
    <property type="evidence" value="ECO:0007669"/>
    <property type="project" value="UniProtKB-ARBA"/>
</dbReference>
<evidence type="ECO:0000259" key="7">
    <source>
        <dbReference type="PROSITE" id="PS51635"/>
    </source>
</evidence>
<evidence type="ECO:0000256" key="3">
    <source>
        <dbReference type="ARBA" id="ARBA00022963"/>
    </source>
</evidence>
<dbReference type="GO" id="GO:0016042">
    <property type="term" value="P:lipid catabolic process"/>
    <property type="evidence" value="ECO:0007669"/>
    <property type="project" value="UniProtKB-UniRule"/>
</dbReference>
<dbReference type="SUPFAM" id="SSF51206">
    <property type="entry name" value="cAMP-binding domain-like"/>
    <property type="match status" value="1"/>
</dbReference>
<feature type="domain" description="PNPLA" evidence="7">
    <location>
        <begin position="397"/>
        <end position="554"/>
    </location>
</feature>
<keyword evidence="9" id="KW-1185">Reference proteome</keyword>
<dbReference type="InterPro" id="IPR027417">
    <property type="entry name" value="P-loop_NTPase"/>
</dbReference>